<dbReference type="PROSITE" id="PS50075">
    <property type="entry name" value="CARRIER"/>
    <property type="match status" value="1"/>
</dbReference>
<dbReference type="SUPFAM" id="SSF47336">
    <property type="entry name" value="ACP-like"/>
    <property type="match status" value="1"/>
</dbReference>
<dbReference type="PANTHER" id="PTHR45398">
    <property type="match status" value="1"/>
</dbReference>
<dbReference type="Proteomes" id="UP001500483">
    <property type="component" value="Unassembled WGS sequence"/>
</dbReference>
<evidence type="ECO:0000256" key="2">
    <source>
        <dbReference type="SAM" id="MobiDB-lite"/>
    </source>
</evidence>
<feature type="domain" description="Carrier" evidence="3">
    <location>
        <begin position="3"/>
        <end position="80"/>
    </location>
</feature>
<dbReference type="InterPro" id="IPR009081">
    <property type="entry name" value="PP-bd_ACP"/>
</dbReference>
<dbReference type="InterPro" id="IPR001242">
    <property type="entry name" value="Condensation_dom"/>
</dbReference>
<evidence type="ECO:0000259" key="3">
    <source>
        <dbReference type="PROSITE" id="PS50075"/>
    </source>
</evidence>
<evidence type="ECO:0000256" key="1">
    <source>
        <dbReference type="ARBA" id="ARBA00001957"/>
    </source>
</evidence>
<dbReference type="Gene3D" id="3.30.559.10">
    <property type="entry name" value="Chloramphenicol acetyltransferase-like domain"/>
    <property type="match status" value="1"/>
</dbReference>
<proteinExistence type="predicted"/>
<name>A0ABP6RSE6_9PSEU</name>
<organism evidence="4 5">
    <name type="scientific">Saccharopolyspora gregorii</name>
    <dbReference type="NCBI Taxonomy" id="33914"/>
    <lineage>
        <taxon>Bacteria</taxon>
        <taxon>Bacillati</taxon>
        <taxon>Actinomycetota</taxon>
        <taxon>Actinomycetes</taxon>
        <taxon>Pseudonocardiales</taxon>
        <taxon>Pseudonocardiaceae</taxon>
        <taxon>Saccharopolyspora</taxon>
    </lineage>
</organism>
<keyword evidence="5" id="KW-1185">Reference proteome</keyword>
<dbReference type="InterPro" id="IPR023213">
    <property type="entry name" value="CAT-like_dom_sf"/>
</dbReference>
<sequence length="535" mass="58915">MTGGDDQRVRDRLVELLGHRLVTAEFDPATALWQQGVDSLDLIRLARSAEIEFAARIALRELLDPDLTLDALVRTVRAREGTAGGAGGELLGPVVFAPSQEHAWDMQRGGRDHWNQSLLFRTRPAVRGATLRTAVRGLVARHQSLRLRVEDRPGQRPRQTSWDAEDGDRDAVFHQVDVTGLGERRAGEQVLRRAEREQRELDLAAGRTFRCVFFDAGDAPGWLLVTAHQLTVDLMSWPIILADLEHLAAAAEAGAEPALPGEGTSALRWAAAVAEYARTPGAEAELPWWTGVLDTPAAVPLDFPHDDPHRANTGATAEIHVERFTREQTGRLLTTAVGGERVPPATVLLHALGEVLATWCGTDRFRLDVLRHGRDEDLAPVDLGRTTGWFTVSVPVRLSRAGGLIGTRDHLDGMPHGGVGYGALRHHGRPRPSGRLRSAARSDVSFDYEGDEDALPIGEVLIEVADEQPTGITAADWSRPHLIEVLAMISDGELRVEWWYSRALHVPATIRRLAAEHRRRACRPETSPEPHRSER</sequence>
<dbReference type="RefSeq" id="WP_344927461.1">
    <property type="nucleotide sequence ID" value="NZ_BAAAYK010000038.1"/>
</dbReference>
<accession>A0ABP6RSE6</accession>
<dbReference type="EMBL" id="BAAAYK010000038">
    <property type="protein sequence ID" value="GAA3358763.1"/>
    <property type="molecule type" value="Genomic_DNA"/>
</dbReference>
<reference evidence="5" key="1">
    <citation type="journal article" date="2019" name="Int. J. Syst. Evol. Microbiol.">
        <title>The Global Catalogue of Microorganisms (GCM) 10K type strain sequencing project: providing services to taxonomists for standard genome sequencing and annotation.</title>
        <authorList>
            <consortium name="The Broad Institute Genomics Platform"/>
            <consortium name="The Broad Institute Genome Sequencing Center for Infectious Disease"/>
            <person name="Wu L."/>
            <person name="Ma J."/>
        </authorList>
    </citation>
    <scope>NUCLEOTIDE SEQUENCE [LARGE SCALE GENOMIC DNA]</scope>
    <source>
        <strain evidence="5">JCM 9687</strain>
    </source>
</reference>
<dbReference type="InterPro" id="IPR036736">
    <property type="entry name" value="ACP-like_sf"/>
</dbReference>
<dbReference type="SUPFAM" id="SSF52777">
    <property type="entry name" value="CoA-dependent acyltransferases"/>
    <property type="match status" value="2"/>
</dbReference>
<gene>
    <name evidence="4" type="ORF">GCM10020366_32070</name>
</gene>
<dbReference type="Pfam" id="PF00668">
    <property type="entry name" value="Condensation"/>
    <property type="match status" value="1"/>
</dbReference>
<protein>
    <recommendedName>
        <fullName evidence="3">Carrier domain-containing protein</fullName>
    </recommendedName>
</protein>
<dbReference type="Pfam" id="PF00550">
    <property type="entry name" value="PP-binding"/>
    <property type="match status" value="1"/>
</dbReference>
<dbReference type="PANTHER" id="PTHR45398:SF1">
    <property type="entry name" value="ENZYME, PUTATIVE (JCVI)-RELATED"/>
    <property type="match status" value="1"/>
</dbReference>
<evidence type="ECO:0000313" key="5">
    <source>
        <dbReference type="Proteomes" id="UP001500483"/>
    </source>
</evidence>
<comment type="cofactor">
    <cofactor evidence="1">
        <name>pantetheine 4'-phosphate</name>
        <dbReference type="ChEBI" id="CHEBI:47942"/>
    </cofactor>
</comment>
<comment type="caution">
    <text evidence="4">The sequence shown here is derived from an EMBL/GenBank/DDBJ whole genome shotgun (WGS) entry which is preliminary data.</text>
</comment>
<feature type="region of interest" description="Disordered" evidence="2">
    <location>
        <begin position="149"/>
        <end position="169"/>
    </location>
</feature>
<evidence type="ECO:0000313" key="4">
    <source>
        <dbReference type="EMBL" id="GAA3358763.1"/>
    </source>
</evidence>
<dbReference type="Gene3D" id="3.30.559.30">
    <property type="entry name" value="Nonribosomal peptide synthetase, condensation domain"/>
    <property type="match status" value="1"/>
</dbReference>